<dbReference type="AlphaFoldDB" id="A0ABD4AVZ7"/>
<proteinExistence type="predicted"/>
<dbReference type="EMBL" id="LASD01000003">
    <property type="protein sequence ID" value="KKL41808.1"/>
    <property type="molecule type" value="Genomic_DNA"/>
</dbReference>
<dbReference type="Proteomes" id="UP000034400">
    <property type="component" value="Unassembled WGS sequence"/>
</dbReference>
<reference evidence="1 2" key="1">
    <citation type="submission" date="2015-03" db="EMBL/GenBank/DDBJ databases">
        <title>Draft genome sequences of the Burkholderia contaminans strains LMG 23361 and FFH2055 and Burkholderia cenocepacia K56-2.</title>
        <authorList>
            <person name="Bloodworth R.A."/>
            <person name="Selin C."/>
            <person name="Lopez De Volder M.A."/>
            <person name="Degrossi J."/>
            <person name="Drevinek P."/>
            <person name="Galanternik L."/>
            <person name="Cardona S.T."/>
        </authorList>
    </citation>
    <scope>NUCLEOTIDE SEQUENCE [LARGE SCALE GENOMIC DNA]</scope>
    <source>
        <strain evidence="1 2">LMG 23361</strain>
    </source>
</reference>
<accession>A0ABD4AVZ7</accession>
<gene>
    <name evidence="1" type="ORF">WR31_07185</name>
</gene>
<evidence type="ECO:0000313" key="2">
    <source>
        <dbReference type="Proteomes" id="UP000034400"/>
    </source>
</evidence>
<sequence length="50" mass="5716">MKKSKFTEERIAYALKQAELGTLVPEVCRKMRISDATFYVYGLFPRANGS</sequence>
<dbReference type="Pfam" id="PF01527">
    <property type="entry name" value="HTH_Tnp_1"/>
    <property type="match status" value="1"/>
</dbReference>
<organism evidence="1 2">
    <name type="scientific">Burkholderia contaminans LMG 23361</name>
    <dbReference type="NCBI Taxonomy" id="1334628"/>
    <lineage>
        <taxon>Bacteria</taxon>
        <taxon>Pseudomonadati</taxon>
        <taxon>Pseudomonadota</taxon>
        <taxon>Betaproteobacteria</taxon>
        <taxon>Burkholderiales</taxon>
        <taxon>Burkholderiaceae</taxon>
        <taxon>Burkholderia</taxon>
        <taxon>Burkholderia cepacia complex</taxon>
    </lineage>
</organism>
<evidence type="ECO:0000313" key="1">
    <source>
        <dbReference type="EMBL" id="KKL41808.1"/>
    </source>
</evidence>
<dbReference type="InterPro" id="IPR002514">
    <property type="entry name" value="Transposase_8"/>
</dbReference>
<name>A0ABD4AVZ7_9BURK</name>
<comment type="caution">
    <text evidence="1">The sequence shown here is derived from an EMBL/GenBank/DDBJ whole genome shotgun (WGS) entry which is preliminary data.</text>
</comment>
<protein>
    <submittedName>
        <fullName evidence="1">Transposase</fullName>
    </submittedName>
</protein>
<dbReference type="GeneID" id="93195536"/>
<dbReference type="RefSeq" id="WP_039353563.1">
    <property type="nucleotide sequence ID" value="NZ_LASD01000003.1"/>
</dbReference>